<dbReference type="RefSeq" id="WP_373970589.1">
    <property type="nucleotide sequence ID" value="NZ_JBHDLJ010000002.1"/>
</dbReference>
<reference evidence="2 3" key="1">
    <citation type="submission" date="2024-09" db="EMBL/GenBank/DDBJ databases">
        <authorList>
            <person name="Salinas-Garcia M.A."/>
            <person name="Prieme A."/>
        </authorList>
    </citation>
    <scope>NUCLEOTIDE SEQUENCE [LARGE SCALE GENOMIC DNA]</scope>
    <source>
        <strain evidence="2 3">DSM 21081</strain>
    </source>
</reference>
<name>A0ABV4UJC2_9MICC</name>
<evidence type="ECO:0000313" key="2">
    <source>
        <dbReference type="EMBL" id="MFB0833417.1"/>
    </source>
</evidence>
<dbReference type="EMBL" id="JBHDLJ010000002">
    <property type="protein sequence ID" value="MFB0833417.1"/>
    <property type="molecule type" value="Genomic_DNA"/>
</dbReference>
<evidence type="ECO:0000256" key="1">
    <source>
        <dbReference type="SAM" id="MobiDB-lite"/>
    </source>
</evidence>
<dbReference type="Proteomes" id="UP001575652">
    <property type="component" value="Unassembled WGS sequence"/>
</dbReference>
<organism evidence="2 3">
    <name type="scientific">Arthrobacter halodurans</name>
    <dbReference type="NCBI Taxonomy" id="516699"/>
    <lineage>
        <taxon>Bacteria</taxon>
        <taxon>Bacillati</taxon>
        <taxon>Actinomycetota</taxon>
        <taxon>Actinomycetes</taxon>
        <taxon>Micrococcales</taxon>
        <taxon>Micrococcaceae</taxon>
        <taxon>Arthrobacter</taxon>
    </lineage>
</organism>
<proteinExistence type="predicted"/>
<feature type="region of interest" description="Disordered" evidence="1">
    <location>
        <begin position="152"/>
        <end position="203"/>
    </location>
</feature>
<sequence>MVLIDLDPRAAATRWFNVQPTAEGLHGGAILADAGPECWVEELAVPLGWFKELRVVPLARSLSNREADNSDHLEVRLRVALEGLNADLKVSPEEEALLLRAALAQGVTIPRLLVESALTADRSETATERKQLAAEIFKAIRLLAAVSNNVNKIAGTPTHPGRSPPKHRPRSRQCAAWPCASRMPSKGSRSNDSQRDAETEPPA</sequence>
<keyword evidence="3" id="KW-1185">Reference proteome</keyword>
<comment type="caution">
    <text evidence="2">The sequence shown here is derived from an EMBL/GenBank/DDBJ whole genome shotgun (WGS) entry which is preliminary data.</text>
</comment>
<protein>
    <submittedName>
        <fullName evidence="2">ParA family protein</fullName>
    </submittedName>
</protein>
<gene>
    <name evidence="2" type="ORF">ACETWP_02350</name>
</gene>
<feature type="compositionally biased region" description="Basic and acidic residues" evidence="1">
    <location>
        <begin position="192"/>
        <end position="203"/>
    </location>
</feature>
<evidence type="ECO:0000313" key="3">
    <source>
        <dbReference type="Proteomes" id="UP001575652"/>
    </source>
</evidence>
<accession>A0ABV4UJC2</accession>